<dbReference type="WBParaSite" id="PSAMB.scaffold3026size19969.g20062.t1">
    <property type="protein sequence ID" value="PSAMB.scaffold3026size19969.g20062.t1"/>
    <property type="gene ID" value="PSAMB.scaffold3026size19969.g20062"/>
</dbReference>
<reference evidence="5" key="1">
    <citation type="submission" date="2022-11" db="UniProtKB">
        <authorList>
            <consortium name="WormBaseParasite"/>
        </authorList>
    </citation>
    <scope>IDENTIFICATION</scope>
</reference>
<evidence type="ECO:0000256" key="3">
    <source>
        <dbReference type="SAM" id="MobiDB-lite"/>
    </source>
</evidence>
<proteinExistence type="inferred from homology"/>
<evidence type="ECO:0000256" key="2">
    <source>
        <dbReference type="ARBA" id="ARBA00018951"/>
    </source>
</evidence>
<accession>A0A914W1P1</accession>
<dbReference type="PANTHER" id="PTHR21021">
    <property type="entry name" value="GAF/PUTATIVE CYTOSKELETAL PROTEIN"/>
    <property type="match status" value="1"/>
</dbReference>
<dbReference type="GO" id="GO:0031929">
    <property type="term" value="P:TOR signaling"/>
    <property type="evidence" value="ECO:0007669"/>
    <property type="project" value="TreeGrafter"/>
</dbReference>
<feature type="compositionally biased region" description="Polar residues" evidence="3">
    <location>
        <begin position="334"/>
        <end position="350"/>
    </location>
</feature>
<dbReference type="GO" id="GO:0005829">
    <property type="term" value="C:cytosol"/>
    <property type="evidence" value="ECO:0007669"/>
    <property type="project" value="TreeGrafter"/>
</dbReference>
<dbReference type="InterPro" id="IPR051330">
    <property type="entry name" value="Phosphatase_reg/MetRdx"/>
</dbReference>
<name>A0A914W1P1_9BILA</name>
<organism evidence="4 5">
    <name type="scientific">Plectus sambesii</name>
    <dbReference type="NCBI Taxonomy" id="2011161"/>
    <lineage>
        <taxon>Eukaryota</taxon>
        <taxon>Metazoa</taxon>
        <taxon>Ecdysozoa</taxon>
        <taxon>Nematoda</taxon>
        <taxon>Chromadorea</taxon>
        <taxon>Plectida</taxon>
        <taxon>Plectina</taxon>
        <taxon>Plectoidea</taxon>
        <taxon>Plectidae</taxon>
        <taxon>Plectus</taxon>
    </lineage>
</organism>
<keyword evidence="4" id="KW-1185">Reference proteome</keyword>
<protein>
    <recommendedName>
        <fullName evidence="2">TIP41-like protein</fullName>
    </recommendedName>
</protein>
<sequence length="350" mass="39307">MATTARRHLPTYCALSRDQLHGITPPRPNASTVDVGAFAARRNANDVMDSACKSARVEERFEFDGWRFVAVRDHILPSLCRHGDDPNDRSACHVCEYGTELKELPSLPEMIFPNNTLTISRCDDPSVSVSFDALSALRLVDAKHAPEVKVGPSDSWTAARKGMDALNNTLHPYDWTYTTNYNGSVHGMTVAETSERIDMEKLKRREPIQFYSQLTLFEDELADHGCASLTVRLRVMPTSFFALQRFYLRVDDVLARVIDTRLYGELSERRITREWSLRESRIADLSPHERELVLDPNMLWTVLPVKQVVCHSLTIPSSPTSSSSHPPLSQQPSDNLSPQVVTSHSSLASS</sequence>
<dbReference type="PANTHER" id="PTHR21021:SF16">
    <property type="entry name" value="TIP41-LIKE PROTEIN"/>
    <property type="match status" value="1"/>
</dbReference>
<feature type="compositionally biased region" description="Low complexity" evidence="3">
    <location>
        <begin position="316"/>
        <end position="333"/>
    </location>
</feature>
<dbReference type="Pfam" id="PF04176">
    <property type="entry name" value="TIP41"/>
    <property type="match status" value="1"/>
</dbReference>
<feature type="region of interest" description="Disordered" evidence="3">
    <location>
        <begin position="316"/>
        <end position="350"/>
    </location>
</feature>
<evidence type="ECO:0000313" key="4">
    <source>
        <dbReference type="Proteomes" id="UP000887566"/>
    </source>
</evidence>
<dbReference type="Proteomes" id="UP000887566">
    <property type="component" value="Unplaced"/>
</dbReference>
<comment type="similarity">
    <text evidence="1">Belongs to the TIP41 family.</text>
</comment>
<dbReference type="AlphaFoldDB" id="A0A914W1P1"/>
<dbReference type="InterPro" id="IPR007303">
    <property type="entry name" value="TIP41-like"/>
</dbReference>
<evidence type="ECO:0000313" key="5">
    <source>
        <dbReference type="WBParaSite" id="PSAMB.scaffold3026size19969.g20062.t1"/>
    </source>
</evidence>
<evidence type="ECO:0000256" key="1">
    <source>
        <dbReference type="ARBA" id="ARBA00006658"/>
    </source>
</evidence>